<dbReference type="eggNOG" id="COG0381">
    <property type="taxonomic scope" value="Bacteria"/>
</dbReference>
<dbReference type="Proteomes" id="UP000009081">
    <property type="component" value="Chromosome"/>
</dbReference>
<dbReference type="GO" id="GO:0008761">
    <property type="term" value="F:UDP-N-acetylglucosamine 2-epimerase activity"/>
    <property type="evidence" value="ECO:0007669"/>
    <property type="project" value="UniProtKB-EC"/>
</dbReference>
<dbReference type="EMBL" id="CP001510">
    <property type="protein sequence ID" value="ACS41896.1"/>
    <property type="molecule type" value="Genomic_DNA"/>
</dbReference>
<evidence type="ECO:0000313" key="1">
    <source>
        <dbReference type="EMBL" id="ACS41896.1"/>
    </source>
</evidence>
<dbReference type="AlphaFoldDB" id="C5B279"/>
<dbReference type="STRING" id="272630.MexAM1_META1p4260"/>
<gene>
    <name evidence="1" type="ordered locus">MexAM1_META1p4260</name>
</gene>
<evidence type="ECO:0000313" key="2">
    <source>
        <dbReference type="Proteomes" id="UP000009081"/>
    </source>
</evidence>
<sequence>MTFRDPHERPEGMDAGTLIVAPLGKVDLVEAVRAVRDGYGEGRRFAGAVPDYQGGAVSTKVVRIVLSYIDQVNHTVWSKPGPF</sequence>
<dbReference type="KEGG" id="mea:Mex_1p4260"/>
<proteinExistence type="predicted"/>
<protein>
    <submittedName>
        <fullName evidence="1">UDP-N-acetylglucosamine 2-epimerase-like protein</fullName>
        <ecNumber evidence="1">5.1.3.14</ecNumber>
    </submittedName>
</protein>
<organism evidence="1 2">
    <name type="scientific">Methylorubrum extorquens (strain ATCC 14718 / DSM 1338 / JCM 2805 / NCIMB 9133 / AM1)</name>
    <name type="common">Methylobacterium extorquens</name>
    <dbReference type="NCBI Taxonomy" id="272630"/>
    <lineage>
        <taxon>Bacteria</taxon>
        <taxon>Pseudomonadati</taxon>
        <taxon>Pseudomonadota</taxon>
        <taxon>Alphaproteobacteria</taxon>
        <taxon>Hyphomicrobiales</taxon>
        <taxon>Methylobacteriaceae</taxon>
        <taxon>Methylorubrum</taxon>
    </lineage>
</organism>
<accession>C5B279</accession>
<name>C5B279_METEA</name>
<keyword evidence="1" id="KW-0413">Isomerase</keyword>
<dbReference type="RefSeq" id="WP_015857316.1">
    <property type="nucleotide sequence ID" value="NC_012808.1"/>
</dbReference>
<dbReference type="EC" id="5.1.3.14" evidence="1"/>
<reference evidence="1 2" key="1">
    <citation type="journal article" date="2009" name="PLoS ONE">
        <title>Methylobacterium genome sequences: a reference blueprint to investigate microbial metabolism of C1 compounds from natural and industrial sources.</title>
        <authorList>
            <person name="Vuilleumier S."/>
            <person name="Chistoserdova L."/>
            <person name="Lee M.-C."/>
            <person name="Bringel F."/>
            <person name="Lajus A."/>
            <person name="Zhou Y."/>
            <person name="Gourion B."/>
            <person name="Barbe V."/>
            <person name="Chang J."/>
            <person name="Cruveiller S."/>
            <person name="Dossat C."/>
            <person name="Gillett W."/>
            <person name="Gruffaz C."/>
            <person name="Haugen E."/>
            <person name="Hourcade E."/>
            <person name="Levy R."/>
            <person name="Mangenot S."/>
            <person name="Muller E."/>
            <person name="Nadalig T."/>
            <person name="Pagni M."/>
            <person name="Penny C."/>
            <person name="Peyraud R."/>
            <person name="Robinson D.G."/>
            <person name="Roche D."/>
            <person name="Rouy Z."/>
            <person name="Saenampechek C."/>
            <person name="Salvignol G."/>
            <person name="Vallenet D."/>
            <person name="Wu Z."/>
            <person name="Marx C.J."/>
            <person name="Vorholt J.A."/>
            <person name="Olson M.V."/>
            <person name="Kaul R."/>
            <person name="Weissenbach J."/>
            <person name="Medigue C."/>
            <person name="Lidstrom M.E."/>
        </authorList>
    </citation>
    <scope>NUCLEOTIDE SEQUENCE [LARGE SCALE GENOMIC DNA]</scope>
    <source>
        <strain evidence="2">ATCC 14718 / DSM 1338 / JCM 2805 / NCIMB 9133 / AM1</strain>
    </source>
</reference>
<dbReference type="HOGENOM" id="CLU_2538671_0_0_5"/>
<keyword evidence="2" id="KW-1185">Reference proteome</keyword>
<dbReference type="SUPFAM" id="SSF53756">
    <property type="entry name" value="UDP-Glycosyltransferase/glycogen phosphorylase"/>
    <property type="match status" value="1"/>
</dbReference>